<keyword evidence="4 13" id="KW-0812">Transmembrane</keyword>
<dbReference type="Pfam" id="PF24920">
    <property type="entry name" value="C2_TCB1"/>
    <property type="match status" value="1"/>
</dbReference>
<evidence type="ECO:0000256" key="12">
    <source>
        <dbReference type="SAM" id="MobiDB-lite"/>
    </source>
</evidence>
<evidence type="ECO:0000256" key="3">
    <source>
        <dbReference type="ARBA" id="ARBA00022553"/>
    </source>
</evidence>
<dbReference type="GO" id="GO:0005789">
    <property type="term" value="C:endoplasmic reticulum membrane"/>
    <property type="evidence" value="ECO:0007669"/>
    <property type="project" value="UniProtKB-SubCell"/>
</dbReference>
<dbReference type="PIRSF" id="PIRSF037232">
    <property type="entry name" value="Tricalbin"/>
    <property type="match status" value="1"/>
</dbReference>
<evidence type="ECO:0000313" key="16">
    <source>
        <dbReference type="EMBL" id="CCH61412.1"/>
    </source>
</evidence>
<dbReference type="OMA" id="GWTGDVM"/>
<keyword evidence="10 13" id="KW-0472">Membrane</keyword>
<name>I2H4W0_HENB6</name>
<feature type="transmembrane region" description="Helical" evidence="13">
    <location>
        <begin position="137"/>
        <end position="154"/>
    </location>
</feature>
<keyword evidence="17" id="KW-1185">Reference proteome</keyword>
<dbReference type="PANTHER" id="PTHR46980:SF2">
    <property type="entry name" value="TRICALBIN-1-RELATED"/>
    <property type="match status" value="1"/>
</dbReference>
<dbReference type="InterPro" id="IPR037756">
    <property type="entry name" value="C2D_Tricalbin"/>
</dbReference>
<protein>
    <recommendedName>
        <fullName evidence="18">Tricalbin</fullName>
    </recommendedName>
</protein>
<dbReference type="GO" id="GO:0032541">
    <property type="term" value="C:cortical endoplasmic reticulum"/>
    <property type="evidence" value="ECO:0007669"/>
    <property type="project" value="EnsemblFungi"/>
</dbReference>
<dbReference type="Pfam" id="PF00168">
    <property type="entry name" value="C2"/>
    <property type="match status" value="4"/>
</dbReference>
<evidence type="ECO:0000256" key="8">
    <source>
        <dbReference type="ARBA" id="ARBA00023055"/>
    </source>
</evidence>
<dbReference type="GO" id="GO:0055091">
    <property type="term" value="P:phospholipid homeostasis"/>
    <property type="evidence" value="ECO:0007669"/>
    <property type="project" value="EnsemblFungi"/>
</dbReference>
<keyword evidence="7 13" id="KW-1133">Transmembrane helix</keyword>
<dbReference type="GeneID" id="14496485"/>
<dbReference type="HOGENOM" id="CLU_001661_1_1_1"/>
<dbReference type="STRING" id="1071380.I2H4W0"/>
<dbReference type="GO" id="GO:0035621">
    <property type="term" value="P:ER to Golgi ceramide transport"/>
    <property type="evidence" value="ECO:0007669"/>
    <property type="project" value="EnsemblFungi"/>
</dbReference>
<evidence type="ECO:0000259" key="14">
    <source>
        <dbReference type="PROSITE" id="PS50004"/>
    </source>
</evidence>
<dbReference type="InterPro" id="IPR037761">
    <property type="entry name" value="C2A_Tricalbin"/>
</dbReference>
<gene>
    <name evidence="16" type="primary">TBLA0E03580</name>
    <name evidence="16" type="ORF">TBLA_0E03580</name>
</gene>
<evidence type="ECO:0000256" key="10">
    <source>
        <dbReference type="ARBA" id="ARBA00023136"/>
    </source>
</evidence>
<dbReference type="Pfam" id="PF25669">
    <property type="entry name" value="SMP_MUG190-like"/>
    <property type="match status" value="1"/>
</dbReference>
<dbReference type="RefSeq" id="XP_004180931.1">
    <property type="nucleotide sequence ID" value="XM_004180883.1"/>
</dbReference>
<keyword evidence="8" id="KW-0445">Lipid transport</keyword>
<dbReference type="CDD" id="cd04040">
    <property type="entry name" value="C2D_Tricalbin-like"/>
    <property type="match status" value="1"/>
</dbReference>
<feature type="domain" description="SMP-LTD" evidence="15">
    <location>
        <begin position="202"/>
        <end position="405"/>
    </location>
</feature>
<dbReference type="InterPro" id="IPR052455">
    <property type="entry name" value="Tricalbin_domain"/>
</dbReference>
<sequence>MVEQDTQLHANGDAVKKSATNNTTGTAVNPTLSRTPGKKHTNETLASKGISKESLSTSLSLTPAPPVPENSSKSVADTQNIGSEEVTREAKEASYVGWKQIGNWEEKDTLTAQDELLDLNRETLLDNVLPESLYGDWYHAVGIFFIGGFLSFVLGYFKFSMAPVFFVMLITCILYRTSSKKYRASIRELVQKEFTVQKIENDYESLEWLNSFLDKYWPILEPSVSQMIVQQVNQTLATNSSIPAFIKAIWIDQFTLGVKPPRIDIVKTFQNTDSDVVVMDWGISFTPHDLSDMNAKQMRNYVNQKVVLKMKMFGFTFPVSVSEIALKAHARLRFKLMTPFPHIETVNIQLLDVPDIDLVSCIFGDSIFNWEIFSIPGLLGFVKKMAKKYMGPVLLPPFSIQLNIPQLVSGSALSIGVLEVRVKNIKDIKSSSDIMSETLDPYLTFESNGKVVAKTKVVKNSSSPVFNEVLHILVGSYTDPLSITLYDQRDKIKDKILGRAEYNLNSFHDNNSQKGLSTMILRNSKPIATMNFDMQFFPTLEKKKLPDGTIEDFPDLNTGLAKVVVEEGRGLCEVGKKLNAYVEIYLGSELVATTGKVESADTFQWNAEHEAVISDRRKTRYRFLVKNSDGETIASTVQSLNDLYDRSEIDKKYIPLKDSQGELKISLYWKPVALDLGSKTIAYTPPIGVVRLFINKGQDLKNLEAIGKIDPYVVIAVNGIPKGRIDEKLNTLNPIWNQSIYVAVTSPNQKITMDCMDIESGSEDRSVGSFDVRLPNLFQKSADDRYIECVDDEPKTGRLVSKKGIRGSITYYASFYPTVPVLTLEEVNDLTNITKKQALLKEKADLYDKKKMSKEELAKMEREERELKELSELYSNKMKLDLDELLQYNSGVLAVSVLDGELPQPNLFVQAFFDSNGHSRFTSPRISSRTIKTGWTGDVMIKELEWSVTTFRVVKNKSSNRAADCACEVSLPTVQLVKNCYKKPSILSLTGSGSAKLMVQISWFPVSASKLPQSDLITNSGDLTINVLNAENLISADSNGFSDPYLKFYLNEGENNFFKTSTQKKTLNPVWNESTQIQINNRVNDYLNIKVWDWDAANTNDLIGKAVVPLSKVDPEKDTTLDVPVVGPSGEDGGVLHLSFSFTPRYTISVNKRETKISENSGKGISSGVKAGSSVVGAGVKAGTTVVGAGLGTVGKVGKIGKGLFSKKKGEAKPDSEK</sequence>
<dbReference type="InterPro" id="IPR035892">
    <property type="entry name" value="C2_domain_sf"/>
</dbReference>
<dbReference type="CDD" id="cd21678">
    <property type="entry name" value="SMP_TCB"/>
    <property type="match status" value="1"/>
</dbReference>
<dbReference type="InterPro" id="IPR031468">
    <property type="entry name" value="SMP_LBD"/>
</dbReference>
<dbReference type="InterPro" id="IPR000008">
    <property type="entry name" value="C2_dom"/>
</dbReference>
<dbReference type="EMBL" id="HE806320">
    <property type="protein sequence ID" value="CCH61412.1"/>
    <property type="molecule type" value="Genomic_DNA"/>
</dbReference>
<dbReference type="PROSITE" id="PS50004">
    <property type="entry name" value="C2"/>
    <property type="match status" value="3"/>
</dbReference>
<organism evidence="16 17">
    <name type="scientific">Henningerozyma blattae (strain ATCC 34711 / CBS 6284 / DSM 70876 / NBRC 10599 / NRRL Y-10934 / UCD 77-7)</name>
    <name type="common">Yeast</name>
    <name type="synonym">Tetrapisispora blattae</name>
    <dbReference type="NCBI Taxonomy" id="1071380"/>
    <lineage>
        <taxon>Eukaryota</taxon>
        <taxon>Fungi</taxon>
        <taxon>Dikarya</taxon>
        <taxon>Ascomycota</taxon>
        <taxon>Saccharomycotina</taxon>
        <taxon>Saccharomycetes</taxon>
        <taxon>Saccharomycetales</taxon>
        <taxon>Saccharomycetaceae</taxon>
        <taxon>Henningerozyma</taxon>
    </lineage>
</organism>
<proteinExistence type="predicted"/>
<dbReference type="GO" id="GO:0008289">
    <property type="term" value="F:lipid binding"/>
    <property type="evidence" value="ECO:0007669"/>
    <property type="project" value="UniProtKB-KW"/>
</dbReference>
<feature type="compositionally biased region" description="Polar residues" evidence="12">
    <location>
        <begin position="69"/>
        <end position="82"/>
    </location>
</feature>
<dbReference type="InterPro" id="IPR017147">
    <property type="entry name" value="Tricalbin"/>
</dbReference>
<reference evidence="16 17" key="1">
    <citation type="journal article" date="2011" name="Proc. Natl. Acad. Sci. U.S.A.">
        <title>Evolutionary erosion of yeast sex chromosomes by mating-type switching accidents.</title>
        <authorList>
            <person name="Gordon J.L."/>
            <person name="Armisen D."/>
            <person name="Proux-Wera E."/>
            <person name="Oheigeartaigh S.S."/>
            <person name="Byrne K.P."/>
            <person name="Wolfe K.H."/>
        </authorList>
    </citation>
    <scope>NUCLEOTIDE SEQUENCE [LARGE SCALE GENOMIC DNA]</scope>
    <source>
        <strain evidence="17">ATCC 34711 / CBS 6284 / DSM 70876 / NBRC 10599 / NRRL Y-10934 / UCD 77-7</strain>
    </source>
</reference>
<dbReference type="InParanoid" id="I2H4W0"/>
<evidence type="ECO:0000313" key="17">
    <source>
        <dbReference type="Proteomes" id="UP000002866"/>
    </source>
</evidence>
<evidence type="ECO:0000256" key="11">
    <source>
        <dbReference type="SAM" id="Coils"/>
    </source>
</evidence>
<dbReference type="CDD" id="cd04045">
    <property type="entry name" value="C2C_Tricalbin-like"/>
    <property type="match status" value="1"/>
</dbReference>
<feature type="domain" description="C2" evidence="14">
    <location>
        <begin position="396"/>
        <end position="517"/>
    </location>
</feature>
<keyword evidence="3" id="KW-0597">Phosphoprotein</keyword>
<evidence type="ECO:0000259" key="15">
    <source>
        <dbReference type="PROSITE" id="PS51847"/>
    </source>
</evidence>
<dbReference type="PANTHER" id="PTHR46980">
    <property type="entry name" value="TRICALBIN-1-RELATED"/>
    <property type="match status" value="1"/>
</dbReference>
<evidence type="ECO:0000256" key="9">
    <source>
        <dbReference type="ARBA" id="ARBA00023121"/>
    </source>
</evidence>
<dbReference type="PROSITE" id="PS51847">
    <property type="entry name" value="SMP"/>
    <property type="match status" value="1"/>
</dbReference>
<feature type="coiled-coil region" evidence="11">
    <location>
        <begin position="836"/>
        <end position="880"/>
    </location>
</feature>
<dbReference type="GO" id="GO:0005933">
    <property type="term" value="C:cellular bud"/>
    <property type="evidence" value="ECO:0007669"/>
    <property type="project" value="EnsemblFungi"/>
</dbReference>
<keyword evidence="9" id="KW-0446">Lipid-binding</keyword>
<evidence type="ECO:0008006" key="18">
    <source>
        <dbReference type="Google" id="ProtNLM"/>
    </source>
</evidence>
<dbReference type="FunFam" id="2.60.40.150:FF:000226">
    <property type="entry name" value="Tcb1p"/>
    <property type="match status" value="1"/>
</dbReference>
<keyword evidence="6" id="KW-0256">Endoplasmic reticulum</keyword>
<evidence type="ECO:0000256" key="4">
    <source>
        <dbReference type="ARBA" id="ARBA00022692"/>
    </source>
</evidence>
<dbReference type="PRINTS" id="PR00360">
    <property type="entry name" value="C2DOMAIN"/>
</dbReference>
<evidence type="ECO:0000256" key="13">
    <source>
        <dbReference type="SAM" id="Phobius"/>
    </source>
</evidence>
<dbReference type="FunCoup" id="I2H4W0">
    <property type="interactions" value="177"/>
</dbReference>
<evidence type="ECO:0000256" key="1">
    <source>
        <dbReference type="ARBA" id="ARBA00004586"/>
    </source>
</evidence>
<feature type="domain" description="C2" evidence="14">
    <location>
        <begin position="1002"/>
        <end position="1123"/>
    </location>
</feature>
<dbReference type="KEGG" id="tbl:TBLA_0E03580"/>
<keyword evidence="2" id="KW-0813">Transport</keyword>
<dbReference type="InterPro" id="IPR037765">
    <property type="entry name" value="C2B_Tricalbin"/>
</dbReference>
<dbReference type="CDD" id="cd04052">
    <property type="entry name" value="C2B_Tricalbin-like"/>
    <property type="match status" value="1"/>
</dbReference>
<keyword evidence="5" id="KW-0677">Repeat</keyword>
<dbReference type="Gene3D" id="2.60.40.150">
    <property type="entry name" value="C2 domain"/>
    <property type="match status" value="4"/>
</dbReference>
<dbReference type="eggNOG" id="KOG1012">
    <property type="taxonomic scope" value="Eukaryota"/>
</dbReference>
<feature type="compositionally biased region" description="Polar residues" evidence="12">
    <location>
        <begin position="18"/>
        <end position="34"/>
    </location>
</feature>
<dbReference type="AlphaFoldDB" id="I2H4W0"/>
<feature type="region of interest" description="Disordered" evidence="12">
    <location>
        <begin position="1"/>
        <end position="88"/>
    </location>
</feature>
<feature type="domain" description="C2" evidence="14">
    <location>
        <begin position="659"/>
        <end position="787"/>
    </location>
</feature>
<dbReference type="OrthoDB" id="1029639at2759"/>
<dbReference type="Proteomes" id="UP000002866">
    <property type="component" value="Chromosome 5"/>
</dbReference>
<dbReference type="CDD" id="cd04044">
    <property type="entry name" value="C2A_Tricalbin-like"/>
    <property type="match status" value="1"/>
</dbReference>
<evidence type="ECO:0000256" key="7">
    <source>
        <dbReference type="ARBA" id="ARBA00022989"/>
    </source>
</evidence>
<accession>I2H4W0</accession>
<evidence type="ECO:0000256" key="5">
    <source>
        <dbReference type="ARBA" id="ARBA00022737"/>
    </source>
</evidence>
<dbReference type="GO" id="GO:0090158">
    <property type="term" value="P:endoplasmic reticulum membrane organization"/>
    <property type="evidence" value="ECO:0007669"/>
    <property type="project" value="EnsemblFungi"/>
</dbReference>
<dbReference type="InterPro" id="IPR056910">
    <property type="entry name" value="TCB1-3_C2"/>
</dbReference>
<dbReference type="SUPFAM" id="SSF49562">
    <property type="entry name" value="C2 domain (Calcium/lipid-binding domain, CaLB)"/>
    <property type="match status" value="4"/>
</dbReference>
<evidence type="ECO:0000256" key="6">
    <source>
        <dbReference type="ARBA" id="ARBA00022824"/>
    </source>
</evidence>
<dbReference type="GO" id="GO:0060304">
    <property type="term" value="P:regulation of phosphatidylinositol dephosphorylation"/>
    <property type="evidence" value="ECO:0007669"/>
    <property type="project" value="EnsemblFungi"/>
</dbReference>
<evidence type="ECO:0000256" key="2">
    <source>
        <dbReference type="ARBA" id="ARBA00022448"/>
    </source>
</evidence>
<dbReference type="InterPro" id="IPR037762">
    <property type="entry name" value="C2C_Tricalbin"/>
</dbReference>
<dbReference type="GO" id="GO:0061817">
    <property type="term" value="P:endoplasmic reticulum-plasma membrane tethering"/>
    <property type="evidence" value="ECO:0007669"/>
    <property type="project" value="InterPro"/>
</dbReference>
<comment type="subcellular location">
    <subcellularLocation>
        <location evidence="1">Endoplasmic reticulum membrane</location>
    </subcellularLocation>
</comment>
<keyword evidence="11" id="KW-0175">Coiled coil</keyword>
<dbReference type="SMART" id="SM00239">
    <property type="entry name" value="C2"/>
    <property type="match status" value="4"/>
</dbReference>